<dbReference type="AlphaFoldDB" id="A0A0G4FHG0"/>
<sequence>DADAAVQRQSKKPSQPRPPINKNDHKKKDREDSKQHKQQEQPNRPSRMTQRACVLANPQAYVNQKITCKWKDGVWHSARVVAYDPLSKLHDITYDDSKVMSKVELHRCTFQVL</sequence>
<gene>
    <name evidence="2" type="ORF">Vbra_15486</name>
</gene>
<dbReference type="Gene3D" id="2.30.30.140">
    <property type="match status" value="1"/>
</dbReference>
<dbReference type="EMBL" id="CDMY01000438">
    <property type="protein sequence ID" value="CEM12898.1"/>
    <property type="molecule type" value="Genomic_DNA"/>
</dbReference>
<feature type="region of interest" description="Disordered" evidence="1">
    <location>
        <begin position="1"/>
        <end position="50"/>
    </location>
</feature>
<keyword evidence="3" id="KW-1185">Reference proteome</keyword>
<feature type="compositionally biased region" description="Polar residues" evidence="1">
    <location>
        <begin position="40"/>
        <end position="49"/>
    </location>
</feature>
<evidence type="ECO:0000313" key="2">
    <source>
        <dbReference type="EMBL" id="CEM12898.1"/>
    </source>
</evidence>
<reference evidence="2 3" key="1">
    <citation type="submission" date="2014-11" db="EMBL/GenBank/DDBJ databases">
        <authorList>
            <person name="Zhu J."/>
            <person name="Qi W."/>
            <person name="Song R."/>
        </authorList>
    </citation>
    <scope>NUCLEOTIDE SEQUENCE [LARGE SCALE GENOMIC DNA]</scope>
</reference>
<proteinExistence type="predicted"/>
<dbReference type="InParanoid" id="A0A0G4FHG0"/>
<dbReference type="Proteomes" id="UP000041254">
    <property type="component" value="Unassembled WGS sequence"/>
</dbReference>
<evidence type="ECO:0008006" key="4">
    <source>
        <dbReference type="Google" id="ProtNLM"/>
    </source>
</evidence>
<feature type="non-terminal residue" evidence="2">
    <location>
        <position position="1"/>
    </location>
</feature>
<organism evidence="2 3">
    <name type="scientific">Vitrella brassicaformis (strain CCMP3155)</name>
    <dbReference type="NCBI Taxonomy" id="1169540"/>
    <lineage>
        <taxon>Eukaryota</taxon>
        <taxon>Sar</taxon>
        <taxon>Alveolata</taxon>
        <taxon>Colpodellida</taxon>
        <taxon>Vitrellaceae</taxon>
        <taxon>Vitrella</taxon>
    </lineage>
</organism>
<feature type="compositionally biased region" description="Basic and acidic residues" evidence="1">
    <location>
        <begin position="29"/>
        <end position="39"/>
    </location>
</feature>
<evidence type="ECO:0000256" key="1">
    <source>
        <dbReference type="SAM" id="MobiDB-lite"/>
    </source>
</evidence>
<dbReference type="VEuPathDB" id="CryptoDB:Vbra_15486"/>
<evidence type="ECO:0000313" key="3">
    <source>
        <dbReference type="Proteomes" id="UP000041254"/>
    </source>
</evidence>
<accession>A0A0G4FHG0</accession>
<name>A0A0G4FHG0_VITBC</name>
<protein>
    <recommendedName>
        <fullName evidence="4">Tudor domain-containing protein</fullName>
    </recommendedName>
</protein>